<evidence type="ECO:0000313" key="2">
    <source>
        <dbReference type="Proteomes" id="UP000004810"/>
    </source>
</evidence>
<dbReference type="EMBL" id="ADBV01001213">
    <property type="protein sequence ID" value="EJW85294.1"/>
    <property type="molecule type" value="Genomic_DNA"/>
</dbReference>
<reference evidence="2" key="1">
    <citation type="submission" date="2012-08" db="EMBL/GenBank/DDBJ databases">
        <title>The Genome Sequence of Wuchereria bancrofti.</title>
        <authorList>
            <person name="Nutman T.B."/>
            <person name="Fink D.L."/>
            <person name="Russ C."/>
            <person name="Young S."/>
            <person name="Zeng Q."/>
            <person name="Koehrsen M."/>
            <person name="Alvarado L."/>
            <person name="Berlin A."/>
            <person name="Chapman S.B."/>
            <person name="Chen Z."/>
            <person name="Freedman E."/>
            <person name="Gellesch M."/>
            <person name="Goldberg J."/>
            <person name="Griggs A."/>
            <person name="Gujja S."/>
            <person name="Heilman E.R."/>
            <person name="Heiman D."/>
            <person name="Hepburn T."/>
            <person name="Howarth C."/>
            <person name="Jen D."/>
            <person name="Larson L."/>
            <person name="Lewis B."/>
            <person name="Mehta T."/>
            <person name="Park D."/>
            <person name="Pearson M."/>
            <person name="Roberts A."/>
            <person name="Saif S."/>
            <person name="Shea T."/>
            <person name="Shenoy N."/>
            <person name="Sisk P."/>
            <person name="Stolte C."/>
            <person name="Sykes S."/>
            <person name="Walk T."/>
            <person name="White J."/>
            <person name="Yandava C."/>
            <person name="Haas B."/>
            <person name="Henn M.R."/>
            <person name="Nusbaum C."/>
            <person name="Birren B."/>
        </authorList>
    </citation>
    <scope>NUCLEOTIDE SEQUENCE [LARGE SCALE GENOMIC DNA]</scope>
    <source>
        <strain evidence="2">NA</strain>
    </source>
</reference>
<comment type="caution">
    <text evidence="1">The sequence shown here is derived from an EMBL/GenBank/DDBJ whole genome shotgun (WGS) entry which is preliminary data.</text>
</comment>
<dbReference type="Proteomes" id="UP000004810">
    <property type="component" value="Unassembled WGS sequence"/>
</dbReference>
<proteinExistence type="predicted"/>
<gene>
    <name evidence="1" type="ORF">WUBG_03795</name>
</gene>
<accession>J9FD57</accession>
<dbReference type="AlphaFoldDB" id="J9FD57"/>
<evidence type="ECO:0000313" key="1">
    <source>
        <dbReference type="EMBL" id="EJW85294.1"/>
    </source>
</evidence>
<protein>
    <submittedName>
        <fullName evidence="1">Uncharacterized protein</fullName>
    </submittedName>
</protein>
<organism evidence="1 2">
    <name type="scientific">Wuchereria bancrofti</name>
    <dbReference type="NCBI Taxonomy" id="6293"/>
    <lineage>
        <taxon>Eukaryota</taxon>
        <taxon>Metazoa</taxon>
        <taxon>Ecdysozoa</taxon>
        <taxon>Nematoda</taxon>
        <taxon>Chromadorea</taxon>
        <taxon>Rhabditida</taxon>
        <taxon>Spirurina</taxon>
        <taxon>Spiruromorpha</taxon>
        <taxon>Filarioidea</taxon>
        <taxon>Onchocercidae</taxon>
        <taxon>Wuchereria</taxon>
    </lineage>
</organism>
<name>J9FD57_WUCBA</name>
<sequence length="76" mass="8579">MAFGDKYDTFPPSRRPSHVLVKRIFLNKAHRDGSAFCPMANTISLGSGTVIDYYEPMDPKRNNVKQECYSGLYCAT</sequence>